<dbReference type="GO" id="GO:0003677">
    <property type="term" value="F:DNA binding"/>
    <property type="evidence" value="ECO:0007669"/>
    <property type="project" value="UniProtKB-KW"/>
</dbReference>
<dbReference type="InterPro" id="IPR029016">
    <property type="entry name" value="GAF-like_dom_sf"/>
</dbReference>
<dbReference type="PROSITE" id="PS00675">
    <property type="entry name" value="SIGMA54_INTERACT_1"/>
    <property type="match status" value="1"/>
</dbReference>
<dbReference type="InterPro" id="IPR025662">
    <property type="entry name" value="Sigma_54_int_dom_ATP-bd_1"/>
</dbReference>
<proteinExistence type="predicted"/>
<dbReference type="Gene3D" id="3.30.450.40">
    <property type="match status" value="1"/>
</dbReference>
<comment type="caution">
    <text evidence="7">The sequence shown here is derived from an EMBL/GenBank/DDBJ whole genome shotgun (WGS) entry which is preliminary data.</text>
</comment>
<keyword evidence="5" id="KW-0804">Transcription</keyword>
<feature type="domain" description="Sigma-54 factor interaction" evidence="6">
    <location>
        <begin position="192"/>
        <end position="421"/>
    </location>
</feature>
<evidence type="ECO:0000256" key="1">
    <source>
        <dbReference type="ARBA" id="ARBA00022741"/>
    </source>
</evidence>
<reference evidence="7 8" key="1">
    <citation type="submission" date="2012-12" db="EMBL/GenBank/DDBJ databases">
        <title>Genome Assembly of Photobacterium sp. AK15.</title>
        <authorList>
            <person name="Khatri I."/>
            <person name="Vaidya B."/>
            <person name="Srinivas T.N.R."/>
            <person name="Subramanian S."/>
            <person name="Pinnaka A."/>
        </authorList>
    </citation>
    <scope>NUCLEOTIDE SEQUENCE [LARGE SCALE GENOMIC DNA]</scope>
    <source>
        <strain evidence="7 8">AK15</strain>
    </source>
</reference>
<dbReference type="Pfam" id="PF00158">
    <property type="entry name" value="Sigma54_activat"/>
    <property type="match status" value="1"/>
</dbReference>
<dbReference type="SMART" id="SM00065">
    <property type="entry name" value="GAF"/>
    <property type="match status" value="1"/>
</dbReference>
<dbReference type="PANTHER" id="PTHR32071:SF35">
    <property type="entry name" value="ANAEROBIC NITRIC OXIDE REDUCTASE TRANSCRIPTION REGULATOR NORR"/>
    <property type="match status" value="1"/>
</dbReference>
<dbReference type="SUPFAM" id="SSF46689">
    <property type="entry name" value="Homeodomain-like"/>
    <property type="match status" value="1"/>
</dbReference>
<dbReference type="EMBL" id="AMZO01000006">
    <property type="protein sequence ID" value="ELR66448.1"/>
    <property type="molecule type" value="Genomic_DNA"/>
</dbReference>
<name>L8JDV9_9GAMM</name>
<dbReference type="AlphaFoldDB" id="L8JDV9"/>
<dbReference type="PATRIC" id="fig|1056511.3.peg.976"/>
<dbReference type="FunFam" id="3.40.50.300:FF:000006">
    <property type="entry name" value="DNA-binding transcriptional regulator NtrC"/>
    <property type="match status" value="1"/>
</dbReference>
<dbReference type="InterPro" id="IPR058031">
    <property type="entry name" value="AAA_lid_NorR"/>
</dbReference>
<dbReference type="CDD" id="cd00009">
    <property type="entry name" value="AAA"/>
    <property type="match status" value="1"/>
</dbReference>
<dbReference type="SUPFAM" id="SSF55781">
    <property type="entry name" value="GAF domain-like"/>
    <property type="match status" value="1"/>
</dbReference>
<dbReference type="GO" id="GO:0006355">
    <property type="term" value="P:regulation of DNA-templated transcription"/>
    <property type="evidence" value="ECO:0007669"/>
    <property type="project" value="InterPro"/>
</dbReference>
<accession>L8JDV9</accession>
<sequence length="518" mass="57531">MVMEQVGKEWIQVALDITSGISDQDRFDRLLSTIRQTLNCDASALLLFRDQQFVPLAINGLSADVLGRRFDVELHPRLEAIARAGDIVRFPSDSDLPDPYDGLIPSHEEELKVHSCIGLPLMLEDRLIGAVTIDAFDPTQFDNFKNDDLRIISALAASSLNTALLMEKLERSAGIEASTPRRSHKLSQQVEIIGESQSMLELKAQVDAVADTDLSVLIMGETGVGKELVANALHAQSARADHPLVYLNCAALPESVAESELFGHVKGAFTGAISNRKGKFELADNGTLFLDEVGELSLPLQAKLLRALQYGDIQRVGDDRNIKVNVRIIAATNRVMHEEVKEGRFRADLYHRLSVFPLFVPPLRERDKDIVLLAGFFAERCAHKLAVANISFDARTLSIIQSYPWHGNVRELEHAINRASVIAKSNSQTDQIILQPGHFNLSGESVGSQNTEYQPDVITDTDMNEYRQLGLKEAVDQFQTQLVESTYLENNKNLSATAKQLKVNPGNLHRLMKRLNLK</sequence>
<dbReference type="Pfam" id="PF01590">
    <property type="entry name" value="GAF"/>
    <property type="match status" value="1"/>
</dbReference>
<evidence type="ECO:0000256" key="4">
    <source>
        <dbReference type="ARBA" id="ARBA00023125"/>
    </source>
</evidence>
<gene>
    <name evidence="7" type="ORF">C942_04146</name>
</gene>
<evidence type="ECO:0000256" key="3">
    <source>
        <dbReference type="ARBA" id="ARBA00023015"/>
    </source>
</evidence>
<dbReference type="PROSITE" id="PS50045">
    <property type="entry name" value="SIGMA54_INTERACT_4"/>
    <property type="match status" value="1"/>
</dbReference>
<dbReference type="NCBIfam" id="NF003451">
    <property type="entry name" value="PRK05022.1"/>
    <property type="match status" value="1"/>
</dbReference>
<dbReference type="Gene3D" id="1.10.8.60">
    <property type="match status" value="1"/>
</dbReference>
<dbReference type="GO" id="GO:0005524">
    <property type="term" value="F:ATP binding"/>
    <property type="evidence" value="ECO:0007669"/>
    <property type="project" value="UniProtKB-KW"/>
</dbReference>
<dbReference type="PANTHER" id="PTHR32071">
    <property type="entry name" value="TRANSCRIPTIONAL REGULATORY PROTEIN"/>
    <property type="match status" value="1"/>
</dbReference>
<evidence type="ECO:0000259" key="6">
    <source>
        <dbReference type="PROSITE" id="PS50045"/>
    </source>
</evidence>
<dbReference type="Gene3D" id="3.40.50.300">
    <property type="entry name" value="P-loop containing nucleotide triphosphate hydrolases"/>
    <property type="match status" value="1"/>
</dbReference>
<dbReference type="Pfam" id="PF25601">
    <property type="entry name" value="AAA_lid_14"/>
    <property type="match status" value="1"/>
</dbReference>
<keyword evidence="1" id="KW-0547">Nucleotide-binding</keyword>
<dbReference type="Gene3D" id="1.10.10.60">
    <property type="entry name" value="Homeodomain-like"/>
    <property type="match status" value="1"/>
</dbReference>
<dbReference type="InterPro" id="IPR002078">
    <property type="entry name" value="Sigma_54_int"/>
</dbReference>
<dbReference type="InterPro" id="IPR025943">
    <property type="entry name" value="Sigma_54_int_dom_ATP-bd_2"/>
</dbReference>
<dbReference type="InterPro" id="IPR009057">
    <property type="entry name" value="Homeodomain-like_sf"/>
</dbReference>
<keyword evidence="2" id="KW-0067">ATP-binding</keyword>
<dbReference type="SMART" id="SM00382">
    <property type="entry name" value="AAA"/>
    <property type="match status" value="1"/>
</dbReference>
<dbReference type="InterPro" id="IPR027417">
    <property type="entry name" value="P-loop_NTPase"/>
</dbReference>
<protein>
    <submittedName>
        <fullName evidence="7">Functional role page for Anaerobic nitric oxide reductase transcription regulator NorR</fullName>
    </submittedName>
</protein>
<dbReference type="Proteomes" id="UP000011134">
    <property type="component" value="Unassembled WGS sequence"/>
</dbReference>
<evidence type="ECO:0000256" key="5">
    <source>
        <dbReference type="ARBA" id="ARBA00023163"/>
    </source>
</evidence>
<evidence type="ECO:0000313" key="7">
    <source>
        <dbReference type="EMBL" id="ELR66448.1"/>
    </source>
</evidence>
<dbReference type="InterPro" id="IPR003593">
    <property type="entry name" value="AAA+_ATPase"/>
</dbReference>
<dbReference type="SUPFAM" id="SSF52540">
    <property type="entry name" value="P-loop containing nucleoside triphosphate hydrolases"/>
    <property type="match status" value="1"/>
</dbReference>
<keyword evidence="4" id="KW-0238">DNA-binding</keyword>
<dbReference type="InterPro" id="IPR003018">
    <property type="entry name" value="GAF"/>
</dbReference>
<organism evidence="7 8">
    <name type="scientific">Photobacterium marinum</name>
    <dbReference type="NCBI Taxonomy" id="1056511"/>
    <lineage>
        <taxon>Bacteria</taxon>
        <taxon>Pseudomonadati</taxon>
        <taxon>Pseudomonadota</taxon>
        <taxon>Gammaproteobacteria</taxon>
        <taxon>Vibrionales</taxon>
        <taxon>Vibrionaceae</taxon>
        <taxon>Photobacterium</taxon>
    </lineage>
</organism>
<keyword evidence="3" id="KW-0805">Transcription regulation</keyword>
<keyword evidence="8" id="KW-1185">Reference proteome</keyword>
<evidence type="ECO:0000313" key="8">
    <source>
        <dbReference type="Proteomes" id="UP000011134"/>
    </source>
</evidence>
<dbReference type="PROSITE" id="PS00676">
    <property type="entry name" value="SIGMA54_INTERACT_2"/>
    <property type="match status" value="1"/>
</dbReference>
<evidence type="ECO:0000256" key="2">
    <source>
        <dbReference type="ARBA" id="ARBA00022840"/>
    </source>
</evidence>